<feature type="region of interest" description="Disordered" evidence="1">
    <location>
        <begin position="27"/>
        <end position="52"/>
    </location>
</feature>
<name>A0A7S4E2R6_9STRA</name>
<feature type="region of interest" description="Disordered" evidence="1">
    <location>
        <begin position="77"/>
        <end position="189"/>
    </location>
</feature>
<evidence type="ECO:0000256" key="1">
    <source>
        <dbReference type="SAM" id="MobiDB-lite"/>
    </source>
</evidence>
<accession>A0A7S4E2R6</accession>
<proteinExistence type="predicted"/>
<feature type="compositionally biased region" description="Low complexity" evidence="1">
    <location>
        <begin position="32"/>
        <end position="46"/>
    </location>
</feature>
<sequence length="189" mass="19551">MDACGSTRRGKGATKCDARLTKLFADIAPEDASSSRISSGKSGAQSHAQRLDDVFGSLNHTLSGAAVPAPPTLAALEAPAAAPAAPSSRRPAKKPRRKGNAPRRPPPKPGYTIETLGQPSSAAAERGAAMSFLRELRERKGGGGEAPADDVPDDAAPRFRKRPRRAGGAAQPKQAAVSLSHLDDMDDGL</sequence>
<organism evidence="2">
    <name type="scientific">Pelagomonas calceolata</name>
    <dbReference type="NCBI Taxonomy" id="35677"/>
    <lineage>
        <taxon>Eukaryota</taxon>
        <taxon>Sar</taxon>
        <taxon>Stramenopiles</taxon>
        <taxon>Ochrophyta</taxon>
        <taxon>Pelagophyceae</taxon>
        <taxon>Pelagomonadales</taxon>
        <taxon>Pelagomonadaceae</taxon>
        <taxon>Pelagomonas</taxon>
    </lineage>
</organism>
<dbReference type="EMBL" id="HBIW01001010">
    <property type="protein sequence ID" value="CAE0685429.1"/>
    <property type="molecule type" value="Transcribed_RNA"/>
</dbReference>
<reference evidence="2" key="1">
    <citation type="submission" date="2021-01" db="EMBL/GenBank/DDBJ databases">
        <authorList>
            <person name="Corre E."/>
            <person name="Pelletier E."/>
            <person name="Niang G."/>
            <person name="Scheremetjew M."/>
            <person name="Finn R."/>
            <person name="Kale V."/>
            <person name="Holt S."/>
            <person name="Cochrane G."/>
            <person name="Meng A."/>
            <person name="Brown T."/>
            <person name="Cohen L."/>
        </authorList>
    </citation>
    <scope>NUCLEOTIDE SEQUENCE</scope>
    <source>
        <strain evidence="2">CCMP1756</strain>
    </source>
</reference>
<feature type="compositionally biased region" description="Low complexity" evidence="1">
    <location>
        <begin position="77"/>
        <end position="89"/>
    </location>
</feature>
<protein>
    <submittedName>
        <fullName evidence="2">Uncharacterized protein</fullName>
    </submittedName>
</protein>
<evidence type="ECO:0000313" key="2">
    <source>
        <dbReference type="EMBL" id="CAE0685429.1"/>
    </source>
</evidence>
<feature type="compositionally biased region" description="Basic residues" evidence="1">
    <location>
        <begin position="90"/>
        <end position="101"/>
    </location>
</feature>
<gene>
    <name evidence="2" type="ORF">PCAL00307_LOCUS863</name>
</gene>
<dbReference type="AlphaFoldDB" id="A0A7S4E2R6"/>